<sequence length="826" mass="89849">GGGRSHILDGAGALGLASSTGGNLSDDSAAVLSLFGLSGHDWGKEEKRGSRKGKSRRRKKKTNSNSNLDNDDNGEQPGDEGGDRSGSRSKNNRAREAAQFYARLSRPPKKNFRVVELGVSTLRPLVDLAYWSTFTEVRRDAAAAFATLAMNDANLPVLSEAGALGAVIALIGMNNDVNDTVIQRDAAIALSFLVRVADVRSRFIKAPDGLRSVFYICRSSSIDVRRACANIFMELSRSAETKEALVESGGTKYLFALAQTTDEVTVRKATQVLKKLAAHGPNHEAIANDEAALKSMIGLLLDSPDLQIRRDMMNMVSSIASNNKRREELVQKGVLTPLLLHLDPQTSSLETILLVIQCLFGLSLSPDVLPAFVEEGVVENLSRVIFDELREIRKYRAMRPVPHSAGTGGFGRSTKRLLELAPTRAVAMQHQESFRQASSNTNQESRNNEEDACQSTLSNPRISEAPVRRTVVGGANGGVYASSKSSRSRGTTIVQAGRPTALQAGSPGQLESGPGGQRPTSSNGRGQDRSSRKAKVKSMAELEQDALRTGLTIMLHLAAQANLRDELVRRKLPTSLYEDTILQNPDKRVPRLVAKTLSYLAEAEAAGKRHTRLLESGILHPIRVFLRSRDFHLRTLTLSLAANLTIADQAKIELGSDLEMLKQFVGFCNIFDEDVNADLAVALARISEDVSTLPTLIRSRALDALMYMISPRSKNEVAKRESVRALGNLARDVGIKQEFVQSGALGHLISLSKSGNGQTKLYALQTLTALEHDTAAIRIQMVFRGYVARRNFNEVRRLASKQQAELMEARKSSASGEDSSNSSQTS</sequence>
<feature type="region of interest" description="Disordered" evidence="8">
    <location>
        <begin position="805"/>
        <end position="826"/>
    </location>
</feature>
<dbReference type="CDD" id="cd23767">
    <property type="entry name" value="IQCD"/>
    <property type="match status" value="1"/>
</dbReference>
<evidence type="ECO:0000256" key="1">
    <source>
        <dbReference type="ARBA" id="ARBA00004592"/>
    </source>
</evidence>
<reference evidence="9 10" key="1">
    <citation type="submission" date="2017-12" db="EMBL/GenBank/DDBJ databases">
        <title>Sequencing, de novo assembly and annotation of complete genome of a new Thraustochytrid species, strain FCC1311.</title>
        <authorList>
            <person name="Sedici K."/>
            <person name="Godart F."/>
            <person name="Aiese Cigliano R."/>
            <person name="Sanseverino W."/>
            <person name="Barakat M."/>
            <person name="Ortet P."/>
            <person name="Marechal E."/>
            <person name="Cagnac O."/>
            <person name="Amato A."/>
        </authorList>
    </citation>
    <scope>NUCLEOTIDE SEQUENCE [LARGE SCALE GENOMIC DNA]</scope>
</reference>
<keyword evidence="5" id="KW-0472">Membrane</keyword>
<proteinExistence type="inferred from homology"/>
<keyword evidence="10" id="KW-1185">Reference proteome</keyword>
<dbReference type="InParanoid" id="A0A2R5GHW2"/>
<evidence type="ECO:0000256" key="4">
    <source>
        <dbReference type="ARBA" id="ARBA00022737"/>
    </source>
</evidence>
<feature type="region of interest" description="Disordered" evidence="8">
    <location>
        <begin position="1"/>
        <end position="22"/>
    </location>
</feature>
<dbReference type="InterPro" id="IPR011989">
    <property type="entry name" value="ARM-like"/>
</dbReference>
<feature type="compositionally biased region" description="Polar residues" evidence="8">
    <location>
        <begin position="482"/>
        <end position="494"/>
    </location>
</feature>
<evidence type="ECO:0000256" key="8">
    <source>
        <dbReference type="SAM" id="MobiDB-lite"/>
    </source>
</evidence>
<feature type="compositionally biased region" description="Polar residues" evidence="8">
    <location>
        <begin position="430"/>
        <end position="445"/>
    </location>
</feature>
<dbReference type="GO" id="GO:0071562">
    <property type="term" value="P:nucleus-vacuole junction assembly"/>
    <property type="evidence" value="ECO:0007669"/>
    <property type="project" value="InterPro"/>
</dbReference>
<dbReference type="Pfam" id="PF00612">
    <property type="entry name" value="IQ"/>
    <property type="match status" value="1"/>
</dbReference>
<dbReference type="PROSITE" id="PS50096">
    <property type="entry name" value="IQ"/>
    <property type="match status" value="1"/>
</dbReference>
<protein>
    <recommendedName>
        <fullName evidence="7">Vacuolar protein 8</fullName>
    </recommendedName>
</protein>
<keyword evidence="6" id="KW-0449">Lipoprotein</keyword>
<evidence type="ECO:0000256" key="7">
    <source>
        <dbReference type="ARBA" id="ARBA00026209"/>
    </source>
</evidence>
<dbReference type="Proteomes" id="UP000241890">
    <property type="component" value="Unassembled WGS sequence"/>
</dbReference>
<feature type="region of interest" description="Disordered" evidence="8">
    <location>
        <begin position="40"/>
        <end position="95"/>
    </location>
</feature>
<dbReference type="SMART" id="SM00185">
    <property type="entry name" value="ARM"/>
    <property type="match status" value="5"/>
</dbReference>
<feature type="non-terminal residue" evidence="9">
    <location>
        <position position="1"/>
    </location>
</feature>
<dbReference type="PANTHER" id="PTHR47249">
    <property type="entry name" value="VACUOLAR PROTEIN 8"/>
    <property type="match status" value="1"/>
</dbReference>
<comment type="subcellular location">
    <subcellularLocation>
        <location evidence="1">Vacuole membrane</location>
        <topology evidence="1">Lipid-anchor</topology>
    </subcellularLocation>
</comment>
<dbReference type="OrthoDB" id="7537227at2759"/>
<dbReference type="Gene3D" id="1.25.10.10">
    <property type="entry name" value="Leucine-rich Repeat Variant"/>
    <property type="match status" value="2"/>
</dbReference>
<evidence type="ECO:0000256" key="2">
    <source>
        <dbReference type="ARBA" id="ARBA00005462"/>
    </source>
</evidence>
<dbReference type="InterPro" id="IPR000048">
    <property type="entry name" value="IQ_motif_EF-hand-BS"/>
</dbReference>
<evidence type="ECO:0000256" key="6">
    <source>
        <dbReference type="ARBA" id="ARBA00023288"/>
    </source>
</evidence>
<evidence type="ECO:0000256" key="3">
    <source>
        <dbReference type="ARBA" id="ARBA00022554"/>
    </source>
</evidence>
<dbReference type="GO" id="GO:0005774">
    <property type="term" value="C:vacuolar membrane"/>
    <property type="evidence" value="ECO:0007669"/>
    <property type="project" value="UniProtKB-SubCell"/>
</dbReference>
<comment type="similarity">
    <text evidence="2">Belongs to the beta-catenin family.</text>
</comment>
<keyword evidence="3" id="KW-0926">Vacuole</keyword>
<dbReference type="InterPro" id="IPR045156">
    <property type="entry name" value="Vac8"/>
</dbReference>
<gene>
    <name evidence="9" type="ORF">FCC1311_036852</name>
</gene>
<dbReference type="EMBL" id="BEYU01000031">
    <property type="protein sequence ID" value="GBG27464.1"/>
    <property type="molecule type" value="Genomic_DNA"/>
</dbReference>
<accession>A0A2R5GHW2</accession>
<dbReference type="InterPro" id="IPR000225">
    <property type="entry name" value="Armadillo"/>
</dbReference>
<feature type="compositionally biased region" description="Basic residues" evidence="8">
    <location>
        <begin position="49"/>
        <end position="62"/>
    </location>
</feature>
<feature type="compositionally biased region" description="Low complexity" evidence="8">
    <location>
        <begin position="10"/>
        <end position="22"/>
    </location>
</feature>
<feature type="compositionally biased region" description="Low complexity" evidence="8">
    <location>
        <begin position="812"/>
        <end position="826"/>
    </location>
</feature>
<dbReference type="AlphaFoldDB" id="A0A2R5GHW2"/>
<organism evidence="9 10">
    <name type="scientific">Hondaea fermentalgiana</name>
    <dbReference type="NCBI Taxonomy" id="2315210"/>
    <lineage>
        <taxon>Eukaryota</taxon>
        <taxon>Sar</taxon>
        <taxon>Stramenopiles</taxon>
        <taxon>Bigyra</taxon>
        <taxon>Labyrinthulomycetes</taxon>
        <taxon>Thraustochytrida</taxon>
        <taxon>Thraustochytriidae</taxon>
        <taxon>Hondaea</taxon>
    </lineage>
</organism>
<evidence type="ECO:0000313" key="10">
    <source>
        <dbReference type="Proteomes" id="UP000241890"/>
    </source>
</evidence>
<feature type="region of interest" description="Disordered" evidence="8">
    <location>
        <begin position="428"/>
        <end position="540"/>
    </location>
</feature>
<evidence type="ECO:0000313" key="9">
    <source>
        <dbReference type="EMBL" id="GBG27464.1"/>
    </source>
</evidence>
<name>A0A2R5GHW2_9STRA</name>
<dbReference type="GO" id="GO:0043495">
    <property type="term" value="F:protein-membrane adaptor activity"/>
    <property type="evidence" value="ECO:0007669"/>
    <property type="project" value="InterPro"/>
</dbReference>
<dbReference type="InterPro" id="IPR016024">
    <property type="entry name" value="ARM-type_fold"/>
</dbReference>
<keyword evidence="4" id="KW-0677">Repeat</keyword>
<evidence type="ECO:0000256" key="5">
    <source>
        <dbReference type="ARBA" id="ARBA00023136"/>
    </source>
</evidence>
<feature type="compositionally biased region" description="Acidic residues" evidence="8">
    <location>
        <begin position="69"/>
        <end position="80"/>
    </location>
</feature>
<comment type="caution">
    <text evidence="9">The sequence shown here is derived from an EMBL/GenBank/DDBJ whole genome shotgun (WGS) entry which is preliminary data.</text>
</comment>
<dbReference type="SUPFAM" id="SSF48371">
    <property type="entry name" value="ARM repeat"/>
    <property type="match status" value="2"/>
</dbReference>
<dbReference type="PANTHER" id="PTHR47249:SF1">
    <property type="entry name" value="VACUOLAR PROTEIN 8"/>
    <property type="match status" value="1"/>
</dbReference>